<evidence type="ECO:0000259" key="9">
    <source>
        <dbReference type="PROSITE" id="PS50893"/>
    </source>
</evidence>
<dbReference type="SUPFAM" id="SSF52540">
    <property type="entry name" value="P-loop containing nucleoside triphosphate hydrolases"/>
    <property type="match status" value="1"/>
</dbReference>
<dbReference type="OrthoDB" id="9784332at2"/>
<dbReference type="GO" id="GO:0016887">
    <property type="term" value="F:ATP hydrolysis activity"/>
    <property type="evidence" value="ECO:0007669"/>
    <property type="project" value="InterPro"/>
</dbReference>
<dbReference type="PROSITE" id="PS50893">
    <property type="entry name" value="ABC_TRANSPORTER_2"/>
    <property type="match status" value="1"/>
</dbReference>
<gene>
    <name evidence="10" type="ordered locus">SpiGrapes_2672</name>
</gene>
<evidence type="ECO:0000256" key="3">
    <source>
        <dbReference type="ARBA" id="ARBA00022448"/>
    </source>
</evidence>
<comment type="similarity">
    <text evidence="2">Belongs to the ABC transporter superfamily.</text>
</comment>
<dbReference type="InterPro" id="IPR003593">
    <property type="entry name" value="AAA+_ATPase"/>
</dbReference>
<dbReference type="EMBL" id="CP003155">
    <property type="protein sequence ID" value="AEV30432.1"/>
    <property type="molecule type" value="Genomic_DNA"/>
</dbReference>
<dbReference type="GO" id="GO:0042626">
    <property type="term" value="F:ATPase-coupled transmembrane transporter activity"/>
    <property type="evidence" value="ECO:0007669"/>
    <property type="project" value="TreeGrafter"/>
</dbReference>
<dbReference type="PANTHER" id="PTHR43553">
    <property type="entry name" value="HEAVY METAL TRANSPORTER"/>
    <property type="match status" value="1"/>
</dbReference>
<dbReference type="InterPro" id="IPR017871">
    <property type="entry name" value="ABC_transporter-like_CS"/>
</dbReference>
<reference evidence="10 11" key="1">
    <citation type="submission" date="2011-11" db="EMBL/GenBank/DDBJ databases">
        <title>Complete sequence of Spirochaeta sp. grapes.</title>
        <authorList>
            <consortium name="US DOE Joint Genome Institute"/>
            <person name="Lucas S."/>
            <person name="Han J."/>
            <person name="Lapidus A."/>
            <person name="Cheng J.-F."/>
            <person name="Goodwin L."/>
            <person name="Pitluck S."/>
            <person name="Peters L."/>
            <person name="Ovchinnikova G."/>
            <person name="Munk A.C."/>
            <person name="Detter J.C."/>
            <person name="Han C."/>
            <person name="Tapia R."/>
            <person name="Land M."/>
            <person name="Hauser L."/>
            <person name="Kyrpides N."/>
            <person name="Ivanova N."/>
            <person name="Pagani I."/>
            <person name="Ritalahtilisa K."/>
            <person name="Loeffler F."/>
            <person name="Woyke T."/>
        </authorList>
    </citation>
    <scope>NUCLEOTIDE SEQUENCE [LARGE SCALE GENOMIC DNA]</scope>
    <source>
        <strain evidence="11">ATCC BAA-1885 / DSM 22778 / Grapes</strain>
    </source>
</reference>
<dbReference type="Proteomes" id="UP000005632">
    <property type="component" value="Chromosome"/>
</dbReference>
<evidence type="ECO:0000256" key="6">
    <source>
        <dbReference type="ARBA" id="ARBA00022840"/>
    </source>
</evidence>
<evidence type="ECO:0000256" key="8">
    <source>
        <dbReference type="ARBA" id="ARBA00023136"/>
    </source>
</evidence>
<organism evidence="10 11">
    <name type="scientific">Sphaerochaeta pleomorpha (strain ATCC BAA-1885 / DSM 22778 / Grapes)</name>
    <dbReference type="NCBI Taxonomy" id="158190"/>
    <lineage>
        <taxon>Bacteria</taxon>
        <taxon>Pseudomonadati</taxon>
        <taxon>Spirochaetota</taxon>
        <taxon>Spirochaetia</taxon>
        <taxon>Spirochaetales</taxon>
        <taxon>Sphaerochaetaceae</taxon>
        <taxon>Sphaerochaeta</taxon>
    </lineage>
</organism>
<accession>G8QVB7</accession>
<evidence type="ECO:0000313" key="10">
    <source>
        <dbReference type="EMBL" id="AEV30432.1"/>
    </source>
</evidence>
<dbReference type="Gene3D" id="3.40.50.300">
    <property type="entry name" value="P-loop containing nucleotide triphosphate hydrolases"/>
    <property type="match status" value="1"/>
</dbReference>
<keyword evidence="6" id="KW-0067">ATP-binding</keyword>
<evidence type="ECO:0000256" key="2">
    <source>
        <dbReference type="ARBA" id="ARBA00005417"/>
    </source>
</evidence>
<dbReference type="STRING" id="158190.SpiGrapes_2672"/>
<dbReference type="InterPro" id="IPR003439">
    <property type="entry name" value="ABC_transporter-like_ATP-bd"/>
</dbReference>
<dbReference type="RefSeq" id="WP_014271272.1">
    <property type="nucleotide sequence ID" value="NC_016633.1"/>
</dbReference>
<keyword evidence="8" id="KW-0472">Membrane</keyword>
<sequence>MTQQQEPILQVHNLSFGFEKNKPILKNISFSIEKGAFVLLTGPNGSGKSLLLKCVKGLLKPTEGTVTIEGQDVTRAPKKRLDSIGLVFQDADSQIVGQTVERDILFGVENLRLPQEEQMRRLEEVGTLMGLKEQFKQRPRTLSGGEKRRLSIAGVLVMDPKLLIMDEPFANLDYPSVLQVIKTLLKLHEAGHTIILVSHEVEKILAYTDQTILLEKGSVIADGKAIDILPLLPEHGVYVPLQAKIEELTWLKQ</sequence>
<dbReference type="InterPro" id="IPR027417">
    <property type="entry name" value="P-loop_NTPase"/>
</dbReference>
<evidence type="ECO:0000313" key="11">
    <source>
        <dbReference type="Proteomes" id="UP000005632"/>
    </source>
</evidence>
<dbReference type="AlphaFoldDB" id="G8QVB7"/>
<dbReference type="GO" id="GO:0005524">
    <property type="term" value="F:ATP binding"/>
    <property type="evidence" value="ECO:0007669"/>
    <property type="project" value="UniProtKB-KW"/>
</dbReference>
<evidence type="ECO:0000256" key="4">
    <source>
        <dbReference type="ARBA" id="ARBA00022475"/>
    </source>
</evidence>
<dbReference type="eggNOG" id="COG1122">
    <property type="taxonomic scope" value="Bacteria"/>
</dbReference>
<evidence type="ECO:0000256" key="7">
    <source>
        <dbReference type="ARBA" id="ARBA00022967"/>
    </source>
</evidence>
<keyword evidence="4" id="KW-1003">Cell membrane</keyword>
<name>G8QVB7_SPHPG</name>
<evidence type="ECO:0000256" key="1">
    <source>
        <dbReference type="ARBA" id="ARBA00004236"/>
    </source>
</evidence>
<proteinExistence type="inferred from homology"/>
<dbReference type="InterPro" id="IPR050095">
    <property type="entry name" value="ECF_ABC_transporter_ATP-bd"/>
</dbReference>
<dbReference type="HOGENOM" id="CLU_000604_1_22_12"/>
<protein>
    <submittedName>
        <fullName evidence="10">ABC-type cobalt transport system, ATPase component</fullName>
    </submittedName>
</protein>
<comment type="subcellular location">
    <subcellularLocation>
        <location evidence="1">Cell membrane</location>
    </subcellularLocation>
</comment>
<keyword evidence="11" id="KW-1185">Reference proteome</keyword>
<dbReference type="SMART" id="SM00382">
    <property type="entry name" value="AAA"/>
    <property type="match status" value="1"/>
</dbReference>
<dbReference type="FunFam" id="3.40.50.300:FF:000224">
    <property type="entry name" value="Energy-coupling factor transporter ATP-binding protein EcfA"/>
    <property type="match status" value="1"/>
</dbReference>
<dbReference type="Pfam" id="PF00005">
    <property type="entry name" value="ABC_tran"/>
    <property type="match status" value="1"/>
</dbReference>
<dbReference type="PROSITE" id="PS00211">
    <property type="entry name" value="ABC_TRANSPORTER_1"/>
    <property type="match status" value="1"/>
</dbReference>
<dbReference type="PANTHER" id="PTHR43553:SF24">
    <property type="entry name" value="ENERGY-COUPLING FACTOR TRANSPORTER ATP-BINDING PROTEIN ECFA1"/>
    <property type="match status" value="1"/>
</dbReference>
<dbReference type="GO" id="GO:0043190">
    <property type="term" value="C:ATP-binding cassette (ABC) transporter complex"/>
    <property type="evidence" value="ECO:0007669"/>
    <property type="project" value="TreeGrafter"/>
</dbReference>
<keyword evidence="3" id="KW-0813">Transport</keyword>
<keyword evidence="7" id="KW-1278">Translocase</keyword>
<evidence type="ECO:0000256" key="5">
    <source>
        <dbReference type="ARBA" id="ARBA00022741"/>
    </source>
</evidence>
<keyword evidence="5" id="KW-0547">Nucleotide-binding</keyword>
<dbReference type="InterPro" id="IPR015856">
    <property type="entry name" value="ABC_transpr_CbiO/EcfA_su"/>
</dbReference>
<feature type="domain" description="ABC transporter" evidence="9">
    <location>
        <begin position="9"/>
        <end position="241"/>
    </location>
</feature>
<dbReference type="CDD" id="cd03225">
    <property type="entry name" value="ABC_cobalt_CbiO_domain1"/>
    <property type="match status" value="1"/>
</dbReference>
<dbReference type="KEGG" id="sgp:SpiGrapes_2672"/>